<protein>
    <submittedName>
        <fullName evidence="1">Uncharacterized protein</fullName>
    </submittedName>
</protein>
<evidence type="ECO:0000313" key="1">
    <source>
        <dbReference type="EMBL" id="KAK7582401.1"/>
    </source>
</evidence>
<proteinExistence type="predicted"/>
<accession>A0AAN9Y308</accession>
<dbReference type="EMBL" id="JBBCAQ010000033">
    <property type="protein sequence ID" value="KAK7582401.1"/>
    <property type="molecule type" value="Genomic_DNA"/>
</dbReference>
<organism evidence="1 2">
    <name type="scientific">Parthenolecanium corni</name>
    <dbReference type="NCBI Taxonomy" id="536013"/>
    <lineage>
        <taxon>Eukaryota</taxon>
        <taxon>Metazoa</taxon>
        <taxon>Ecdysozoa</taxon>
        <taxon>Arthropoda</taxon>
        <taxon>Hexapoda</taxon>
        <taxon>Insecta</taxon>
        <taxon>Pterygota</taxon>
        <taxon>Neoptera</taxon>
        <taxon>Paraneoptera</taxon>
        <taxon>Hemiptera</taxon>
        <taxon>Sternorrhyncha</taxon>
        <taxon>Coccoidea</taxon>
        <taxon>Coccidae</taxon>
        <taxon>Parthenolecanium</taxon>
    </lineage>
</organism>
<keyword evidence="2" id="KW-1185">Reference proteome</keyword>
<sequence length="407" mass="47735">MHDHPENVLTWPVPNPVEKNDTCLHDLQKLVSNGMANFIRSLLVARLESQSFNYKIREPIVLEDYYVANPRSRLFDVHMFGFPLFNMKKEPQLGVSTIDAEFIKNFKTEFQTSDTNRDITITGRFEVDRKYGNFTCKFTNTNYITRRAMLRRYDFRVWPRNVYEILNFEKMDCTTSMSNQYSSNIIELVLPAMTQNWLDSASNIGSIVTVQPALKNISQHFSTMYRDRVLEEVIAESIHYLEKININSFDVTPTLNLKENGVETSLPEMTYNILINNLFNYKSREIKYKTMHTNSSMKVYIETVISYKDDDSTKLTITAKSDPAEKMHLYISKIDFNLDLEVKLVNKVYKLDIKDVKVNVLERQSRQQPLFILSFVKKYLDMELAKEFRRSLTFLTDKVDFYSLNVA</sequence>
<dbReference type="AlphaFoldDB" id="A0AAN9Y308"/>
<comment type="caution">
    <text evidence="1">The sequence shown here is derived from an EMBL/GenBank/DDBJ whole genome shotgun (WGS) entry which is preliminary data.</text>
</comment>
<evidence type="ECO:0000313" key="2">
    <source>
        <dbReference type="Proteomes" id="UP001367676"/>
    </source>
</evidence>
<name>A0AAN9Y308_9HEMI</name>
<gene>
    <name evidence="1" type="ORF">V9T40_013846</name>
</gene>
<reference evidence="1 2" key="1">
    <citation type="submission" date="2024-03" db="EMBL/GenBank/DDBJ databases">
        <title>Adaptation during the transition from Ophiocordyceps entomopathogen to insect associate is accompanied by gene loss and intensified selection.</title>
        <authorList>
            <person name="Ward C.M."/>
            <person name="Onetto C.A."/>
            <person name="Borneman A.R."/>
        </authorList>
    </citation>
    <scope>NUCLEOTIDE SEQUENCE [LARGE SCALE GENOMIC DNA]</scope>
    <source>
        <strain evidence="1">AWRI1</strain>
        <tissue evidence="1">Single Adult Female</tissue>
    </source>
</reference>
<dbReference type="Proteomes" id="UP001367676">
    <property type="component" value="Unassembled WGS sequence"/>
</dbReference>